<dbReference type="Proteomes" id="UP000011991">
    <property type="component" value="Unassembled WGS sequence"/>
</dbReference>
<gene>
    <name evidence="2" type="ORF">RMSM_00173</name>
</gene>
<feature type="region of interest" description="Disordered" evidence="1">
    <location>
        <begin position="1"/>
        <end position="22"/>
    </location>
</feature>
<evidence type="ECO:0000313" key="2">
    <source>
        <dbReference type="EMBL" id="EMI22898.1"/>
    </source>
</evidence>
<dbReference type="RefSeq" id="WP_008690132.1">
    <property type="nucleotide sequence ID" value="NZ_ANOG01000024.1"/>
</dbReference>
<protein>
    <submittedName>
        <fullName evidence="2">Uncharacterized protein</fullName>
    </submittedName>
</protein>
<keyword evidence="3" id="KW-1185">Reference proteome</keyword>
<dbReference type="PATRIC" id="fig|1265738.3.peg.180"/>
<name>M5RU85_9BACT</name>
<evidence type="ECO:0000313" key="3">
    <source>
        <dbReference type="Proteomes" id="UP000011991"/>
    </source>
</evidence>
<accession>M5RU85</accession>
<reference evidence="2 3" key="1">
    <citation type="journal article" date="2013" name="Mar. Genomics">
        <title>Expression of sulfatases in Rhodopirellula baltica and the diversity of sulfatases in the genus Rhodopirellula.</title>
        <authorList>
            <person name="Wegner C.E."/>
            <person name="Richter-Heitmann T."/>
            <person name="Klindworth A."/>
            <person name="Klockow C."/>
            <person name="Richter M."/>
            <person name="Achstetter T."/>
            <person name="Glockner F.O."/>
            <person name="Harder J."/>
        </authorList>
    </citation>
    <scope>NUCLEOTIDE SEQUENCE [LARGE SCALE GENOMIC DNA]</scope>
    <source>
        <strain evidence="2 3">SM1</strain>
    </source>
</reference>
<evidence type="ECO:0000256" key="1">
    <source>
        <dbReference type="SAM" id="MobiDB-lite"/>
    </source>
</evidence>
<organism evidence="2 3">
    <name type="scientific">Rhodopirellula maiorica SM1</name>
    <dbReference type="NCBI Taxonomy" id="1265738"/>
    <lineage>
        <taxon>Bacteria</taxon>
        <taxon>Pseudomonadati</taxon>
        <taxon>Planctomycetota</taxon>
        <taxon>Planctomycetia</taxon>
        <taxon>Pirellulales</taxon>
        <taxon>Pirellulaceae</taxon>
        <taxon>Novipirellula</taxon>
    </lineage>
</organism>
<proteinExistence type="predicted"/>
<dbReference type="EMBL" id="ANOG01000024">
    <property type="protein sequence ID" value="EMI22898.1"/>
    <property type="molecule type" value="Genomic_DNA"/>
</dbReference>
<dbReference type="AlphaFoldDB" id="M5RU85"/>
<comment type="caution">
    <text evidence="2">The sequence shown here is derived from an EMBL/GenBank/DDBJ whole genome shotgun (WGS) entry which is preliminary data.</text>
</comment>
<sequence>MIGSLVTVPLPTRNHSSAGDGHDTLQLRLRQRYQIECPVFSGIQPGTYLLRIALQAYNDLDQVERLVGALREELGAN</sequence>